<dbReference type="SUPFAM" id="SSF51735">
    <property type="entry name" value="NAD(P)-binding Rossmann-fold domains"/>
    <property type="match status" value="1"/>
</dbReference>
<dbReference type="PANTHER" id="PTHR48476">
    <property type="entry name" value="SHORT-CHAIN DEHYDROGENASE TIC 32, CHLOROPLASTIC-LIKE"/>
    <property type="match status" value="1"/>
</dbReference>
<dbReference type="PANTHER" id="PTHR48476:SF1">
    <property type="entry name" value="SHORT-CHAIN DEHYDROGENASE TIC 32, CHLOROPLASTIC-LIKE"/>
    <property type="match status" value="1"/>
</dbReference>
<gene>
    <name evidence="1" type="ORF">Goarm_015060</name>
</gene>
<dbReference type="AlphaFoldDB" id="A0A7J9J824"/>
<protein>
    <submittedName>
        <fullName evidence="1">Uncharacterized protein</fullName>
    </submittedName>
</protein>
<name>A0A7J9J824_9ROSI</name>
<dbReference type="Proteomes" id="UP000593575">
    <property type="component" value="Unassembled WGS sequence"/>
</dbReference>
<sequence length="104" mass="11670">MIIRASSGIDTETTRVLALRGVHVIMGVRNIVAARDIKEAIVKFPIAKVDAMELDLSSMASVRKFESDFSSSDPPLNLLILFSGMRTRQSDNKRMILRSCFRQQ</sequence>
<dbReference type="EMBL" id="JABFAE010000006">
    <property type="protein sequence ID" value="MBA0830530.1"/>
    <property type="molecule type" value="Genomic_DNA"/>
</dbReference>
<keyword evidence="2" id="KW-1185">Reference proteome</keyword>
<comment type="caution">
    <text evidence="1">The sequence shown here is derived from an EMBL/GenBank/DDBJ whole genome shotgun (WGS) entry which is preliminary data.</text>
</comment>
<accession>A0A7J9J824</accession>
<proteinExistence type="predicted"/>
<dbReference type="InterPro" id="IPR055280">
    <property type="entry name" value="TIC32"/>
</dbReference>
<evidence type="ECO:0000313" key="2">
    <source>
        <dbReference type="Proteomes" id="UP000593575"/>
    </source>
</evidence>
<dbReference type="Gene3D" id="3.40.50.720">
    <property type="entry name" value="NAD(P)-binding Rossmann-like Domain"/>
    <property type="match status" value="1"/>
</dbReference>
<evidence type="ECO:0000313" key="1">
    <source>
        <dbReference type="EMBL" id="MBA0830530.1"/>
    </source>
</evidence>
<dbReference type="InterPro" id="IPR036291">
    <property type="entry name" value="NAD(P)-bd_dom_sf"/>
</dbReference>
<organism evidence="1 2">
    <name type="scientific">Gossypium armourianum</name>
    <dbReference type="NCBI Taxonomy" id="34283"/>
    <lineage>
        <taxon>Eukaryota</taxon>
        <taxon>Viridiplantae</taxon>
        <taxon>Streptophyta</taxon>
        <taxon>Embryophyta</taxon>
        <taxon>Tracheophyta</taxon>
        <taxon>Spermatophyta</taxon>
        <taxon>Magnoliopsida</taxon>
        <taxon>eudicotyledons</taxon>
        <taxon>Gunneridae</taxon>
        <taxon>Pentapetalae</taxon>
        <taxon>rosids</taxon>
        <taxon>malvids</taxon>
        <taxon>Malvales</taxon>
        <taxon>Malvaceae</taxon>
        <taxon>Malvoideae</taxon>
        <taxon>Gossypium</taxon>
    </lineage>
</organism>
<reference evidence="1 2" key="1">
    <citation type="journal article" date="2019" name="Genome Biol. Evol.">
        <title>Insights into the evolution of the New World diploid cottons (Gossypium, subgenus Houzingenia) based on genome sequencing.</title>
        <authorList>
            <person name="Grover C.E."/>
            <person name="Arick M.A. 2nd"/>
            <person name="Thrash A."/>
            <person name="Conover J.L."/>
            <person name="Sanders W.S."/>
            <person name="Peterson D.G."/>
            <person name="Frelichowski J.E."/>
            <person name="Scheffler J.A."/>
            <person name="Scheffler B.E."/>
            <person name="Wendel J.F."/>
        </authorList>
    </citation>
    <scope>NUCLEOTIDE SEQUENCE [LARGE SCALE GENOMIC DNA]</scope>
    <source>
        <strain evidence="1">6</strain>
        <tissue evidence="1">Leaf</tissue>
    </source>
</reference>